<evidence type="ECO:0000259" key="1">
    <source>
        <dbReference type="SMART" id="SM00923"/>
    </source>
</evidence>
<reference evidence="2 3" key="1">
    <citation type="submission" date="2014-03" db="EMBL/GenBank/DDBJ databases">
        <title>Draft Genome of Photorhabdus luminescens BA1, an Egyptian Isolate.</title>
        <authorList>
            <person name="Ghazal S."/>
            <person name="Hurst S.G.IV."/>
            <person name="Morris K."/>
            <person name="Thomas K."/>
            <person name="Tisa L.S."/>
        </authorList>
    </citation>
    <scope>NUCLEOTIDE SEQUENCE [LARGE SCALE GENOMIC DNA]</scope>
    <source>
        <strain evidence="2 3">BA1</strain>
    </source>
</reference>
<gene>
    <name evidence="2" type="ORF">BA1DRAFT_01112</name>
</gene>
<evidence type="ECO:0000313" key="3">
    <source>
        <dbReference type="Proteomes" id="UP000023464"/>
    </source>
</evidence>
<dbReference type="GO" id="GO:0005829">
    <property type="term" value="C:cytosol"/>
    <property type="evidence" value="ECO:0007669"/>
    <property type="project" value="TreeGrafter"/>
</dbReference>
<dbReference type="Pfam" id="PF03621">
    <property type="entry name" value="MbtH"/>
    <property type="match status" value="1"/>
</dbReference>
<dbReference type="RefSeq" id="WP_036776854.1">
    <property type="nucleotide sequence ID" value="NZ_CAWLTM010000103.1"/>
</dbReference>
<dbReference type="PANTHER" id="PTHR38444">
    <property type="entry name" value="ENTEROBACTIN BIOSYNTHESIS PROTEIN YBDZ"/>
    <property type="match status" value="1"/>
</dbReference>
<dbReference type="EMBL" id="JFGV01000012">
    <property type="protein sequence ID" value="EYU16288.1"/>
    <property type="molecule type" value="Genomic_DNA"/>
</dbReference>
<dbReference type="Gene3D" id="3.90.820.10">
    <property type="entry name" value="Structural Genomics, Unknown Function 30-nov-00 1gh9 Mol_id"/>
    <property type="match status" value="1"/>
</dbReference>
<accession>A0A022PMT3</accession>
<dbReference type="PANTHER" id="PTHR38444:SF1">
    <property type="entry name" value="ENTEROBACTIN BIOSYNTHESIS PROTEIN YBDZ"/>
    <property type="match status" value="1"/>
</dbReference>
<sequence>MNYRVVCNKEDKHSIWPEGRTLPVGWQNVGFSGSEQECLDWIATYWSDPKLKVSGETLE</sequence>
<dbReference type="InterPro" id="IPR038020">
    <property type="entry name" value="MbtH-like_sf"/>
</dbReference>
<dbReference type="Proteomes" id="UP000023464">
    <property type="component" value="Unassembled WGS sequence"/>
</dbReference>
<evidence type="ECO:0000313" key="2">
    <source>
        <dbReference type="EMBL" id="EYU16288.1"/>
    </source>
</evidence>
<dbReference type="GO" id="GO:0019290">
    <property type="term" value="P:siderophore biosynthetic process"/>
    <property type="evidence" value="ECO:0007669"/>
    <property type="project" value="TreeGrafter"/>
</dbReference>
<organism evidence="2 3">
    <name type="scientific">Photorhabdus aegyptia</name>
    <dbReference type="NCBI Taxonomy" id="2805098"/>
    <lineage>
        <taxon>Bacteria</taxon>
        <taxon>Pseudomonadati</taxon>
        <taxon>Pseudomonadota</taxon>
        <taxon>Gammaproteobacteria</taxon>
        <taxon>Enterobacterales</taxon>
        <taxon>Morganellaceae</taxon>
        <taxon>Photorhabdus</taxon>
    </lineage>
</organism>
<dbReference type="InterPro" id="IPR005153">
    <property type="entry name" value="MbtH-like_dom"/>
</dbReference>
<proteinExistence type="predicted"/>
<dbReference type="AlphaFoldDB" id="A0A022PMT3"/>
<comment type="caution">
    <text evidence="2">The sequence shown here is derived from an EMBL/GenBank/DDBJ whole genome shotgun (WGS) entry which is preliminary data.</text>
</comment>
<dbReference type="SMART" id="SM00923">
    <property type="entry name" value="MbtH"/>
    <property type="match status" value="1"/>
</dbReference>
<dbReference type="SUPFAM" id="SSF160582">
    <property type="entry name" value="MbtH-like"/>
    <property type="match status" value="1"/>
</dbReference>
<keyword evidence="3" id="KW-1185">Reference proteome</keyword>
<dbReference type="InterPro" id="IPR037407">
    <property type="entry name" value="MLP_fam"/>
</dbReference>
<name>A0A022PMT3_9GAMM</name>
<protein>
    <recommendedName>
        <fullName evidence="1">MbtH-like domain-containing protein</fullName>
    </recommendedName>
</protein>
<feature type="domain" description="MbtH-like" evidence="1">
    <location>
        <begin position="2"/>
        <end position="44"/>
    </location>
</feature>